<dbReference type="EMBL" id="JAAWWB010000030">
    <property type="protein sequence ID" value="KAG6745478.1"/>
    <property type="molecule type" value="Genomic_DNA"/>
</dbReference>
<keyword evidence="7" id="KW-1185">Reference proteome</keyword>
<accession>A0A8X7Y2X5</accession>
<evidence type="ECO:0000256" key="1">
    <source>
        <dbReference type="ARBA" id="ARBA00004173"/>
    </source>
</evidence>
<name>A0A8X7Y2X5_POPTO</name>
<dbReference type="PANTHER" id="PTHR43327:SF10">
    <property type="entry name" value="STOMATIN-LIKE PROTEIN 2, MITOCHONDRIAL"/>
    <property type="match status" value="1"/>
</dbReference>
<comment type="similarity">
    <text evidence="2">Belongs to the band 7/mec-2 family.</text>
</comment>
<dbReference type="InterPro" id="IPR001107">
    <property type="entry name" value="Band_7"/>
</dbReference>
<evidence type="ECO:0000313" key="6">
    <source>
        <dbReference type="EMBL" id="KAG6745478.1"/>
    </source>
</evidence>
<dbReference type="OrthoDB" id="434619at2759"/>
<dbReference type="CDD" id="cd08829">
    <property type="entry name" value="SPFH_paraslipin"/>
    <property type="match status" value="1"/>
</dbReference>
<gene>
    <name evidence="6" type="ORF">POTOM_049965</name>
</gene>
<feature type="region of interest" description="Disordered" evidence="4">
    <location>
        <begin position="398"/>
        <end position="454"/>
    </location>
</feature>
<organism evidence="6 7">
    <name type="scientific">Populus tomentosa</name>
    <name type="common">Chinese white poplar</name>
    <dbReference type="NCBI Taxonomy" id="118781"/>
    <lineage>
        <taxon>Eukaryota</taxon>
        <taxon>Viridiplantae</taxon>
        <taxon>Streptophyta</taxon>
        <taxon>Embryophyta</taxon>
        <taxon>Tracheophyta</taxon>
        <taxon>Spermatophyta</taxon>
        <taxon>Magnoliopsida</taxon>
        <taxon>eudicotyledons</taxon>
        <taxon>Gunneridae</taxon>
        <taxon>Pentapetalae</taxon>
        <taxon>rosids</taxon>
        <taxon>fabids</taxon>
        <taxon>Malpighiales</taxon>
        <taxon>Salicaceae</taxon>
        <taxon>Saliceae</taxon>
        <taxon>Populus</taxon>
    </lineage>
</organism>
<dbReference type="Proteomes" id="UP000886885">
    <property type="component" value="Chromosome 15D"/>
</dbReference>
<evidence type="ECO:0000256" key="4">
    <source>
        <dbReference type="SAM" id="MobiDB-lite"/>
    </source>
</evidence>
<dbReference type="InterPro" id="IPR050710">
    <property type="entry name" value="Band7/mec-2_domain"/>
</dbReference>
<comment type="subcellular location">
    <subcellularLocation>
        <location evidence="1">Mitochondrion</location>
    </subcellularLocation>
</comment>
<protein>
    <recommendedName>
        <fullName evidence="5">Band 7 domain-containing protein</fullName>
    </recommendedName>
</protein>
<dbReference type="AlphaFoldDB" id="A0A8X7Y2X5"/>
<dbReference type="FunFam" id="3.30.479.30:FF:000008">
    <property type="entry name" value="Stomatin-like protein 2, mitochondrial"/>
    <property type="match status" value="1"/>
</dbReference>
<evidence type="ECO:0000256" key="2">
    <source>
        <dbReference type="ARBA" id="ARBA00008164"/>
    </source>
</evidence>
<dbReference type="InterPro" id="IPR032435">
    <property type="entry name" value="STML2-like_C"/>
</dbReference>
<dbReference type="GO" id="GO:0007005">
    <property type="term" value="P:mitochondrion organization"/>
    <property type="evidence" value="ECO:0007669"/>
    <property type="project" value="TreeGrafter"/>
</dbReference>
<dbReference type="Pfam" id="PF01145">
    <property type="entry name" value="Band_7"/>
    <property type="match status" value="1"/>
</dbReference>
<evidence type="ECO:0000259" key="5">
    <source>
        <dbReference type="SMART" id="SM00244"/>
    </source>
</evidence>
<dbReference type="SMART" id="SM00244">
    <property type="entry name" value="PHB"/>
    <property type="match status" value="1"/>
</dbReference>
<comment type="caution">
    <text evidence="6">The sequence shown here is derived from an EMBL/GenBank/DDBJ whole genome shotgun (WGS) entry which is preliminary data.</text>
</comment>
<dbReference type="Pfam" id="PF16200">
    <property type="entry name" value="Band_7_C"/>
    <property type="match status" value="1"/>
</dbReference>
<proteinExistence type="inferred from homology"/>
<evidence type="ECO:0000256" key="3">
    <source>
        <dbReference type="ARBA" id="ARBA00023128"/>
    </source>
</evidence>
<feature type="compositionally biased region" description="Polar residues" evidence="4">
    <location>
        <begin position="405"/>
        <end position="433"/>
    </location>
</feature>
<dbReference type="GO" id="GO:0005739">
    <property type="term" value="C:mitochondrion"/>
    <property type="evidence" value="ECO:0007669"/>
    <property type="project" value="UniProtKB-SubCell"/>
</dbReference>
<reference evidence="6" key="1">
    <citation type="journal article" date="2020" name="bioRxiv">
        <title>Hybrid origin of Populus tomentosa Carr. identified through genome sequencing and phylogenomic analysis.</title>
        <authorList>
            <person name="An X."/>
            <person name="Gao K."/>
            <person name="Chen Z."/>
            <person name="Li J."/>
            <person name="Yang X."/>
            <person name="Yang X."/>
            <person name="Zhou J."/>
            <person name="Guo T."/>
            <person name="Zhao T."/>
            <person name="Huang S."/>
            <person name="Miao D."/>
            <person name="Khan W.U."/>
            <person name="Rao P."/>
            <person name="Ye M."/>
            <person name="Lei B."/>
            <person name="Liao W."/>
            <person name="Wang J."/>
            <person name="Ji L."/>
            <person name="Li Y."/>
            <person name="Guo B."/>
            <person name="Mustafa N.S."/>
            <person name="Li S."/>
            <person name="Yun Q."/>
            <person name="Keller S.R."/>
            <person name="Mao J."/>
            <person name="Zhang R."/>
            <person name="Strauss S.H."/>
        </authorList>
    </citation>
    <scope>NUCLEOTIDE SEQUENCE</scope>
    <source>
        <strain evidence="6">GM15</strain>
        <tissue evidence="6">Leaf</tissue>
    </source>
</reference>
<dbReference type="PANTHER" id="PTHR43327">
    <property type="entry name" value="STOMATIN-LIKE PROTEIN 2, MITOCHONDRIAL"/>
    <property type="match status" value="1"/>
</dbReference>
<keyword evidence="3" id="KW-0496">Mitochondrion</keyword>
<feature type="domain" description="Band 7" evidence="5">
    <location>
        <begin position="81"/>
        <end position="239"/>
    </location>
</feature>
<sequence length="454" mass="49585">MWRRSSSSSISLINHGVRAFHHHLSSLSATTTPRTLLSSSNSPLFHPPSSHLAHINRLSVRFLRTGRDPFTSYEITAPVNWGIRIVPEKKAFVIERFGKYLKTLPSGIHFLIPFVDRIAYVHSLKEEAIQIPDQSAITKDNVSILIDGVLYVKIVDPKLASYGVENPIYAVVQLAQTTMRSELGKITLDKTFEERDTLNEKIVESINVAATDWGLRCLRYEIRDISPPRGVKQAMEMQAEAERRKRAQILDSEGKRQADINIADGHKSAEILASQGEKQAIINKAQDLIKQYYGLSLYSFILPWNPIINISGEAEAILAKAQATAKGIAIVSEYIKKSGGVEAASLKIAEQYVGAFGNIAKEGTTILLPSATGNPANIMAQAFTMYKSLLGNVSNGGRNGSSSLAESTPAESVDSTTVLEDNASSFAINSTGESARDNGEPGFSLQSRKKGKAE</sequence>
<evidence type="ECO:0000313" key="7">
    <source>
        <dbReference type="Proteomes" id="UP000886885"/>
    </source>
</evidence>